<feature type="compositionally biased region" description="Basic and acidic residues" evidence="1">
    <location>
        <begin position="20"/>
        <end position="38"/>
    </location>
</feature>
<dbReference type="EMBL" id="GL385396">
    <property type="protein sequence ID" value="EJT78184.1"/>
    <property type="molecule type" value="Genomic_DNA"/>
</dbReference>
<accession>J3NPS9</accession>
<protein>
    <submittedName>
        <fullName evidence="2 3">Uncharacterized protein</fullName>
    </submittedName>
</protein>
<dbReference type="Proteomes" id="UP000006039">
    <property type="component" value="Unassembled WGS sequence"/>
</dbReference>
<dbReference type="AlphaFoldDB" id="J3NPS9"/>
<reference evidence="3" key="4">
    <citation type="journal article" date="2015" name="G3 (Bethesda)">
        <title>Genome sequences of three phytopathogenic species of the Magnaporthaceae family of fungi.</title>
        <authorList>
            <person name="Okagaki L.H."/>
            <person name="Nunes C.C."/>
            <person name="Sailsbery J."/>
            <person name="Clay B."/>
            <person name="Brown D."/>
            <person name="John T."/>
            <person name="Oh Y."/>
            <person name="Young N."/>
            <person name="Fitzgerald M."/>
            <person name="Haas B.J."/>
            <person name="Zeng Q."/>
            <person name="Young S."/>
            <person name="Adiconis X."/>
            <person name="Fan L."/>
            <person name="Levin J.Z."/>
            <person name="Mitchell T.K."/>
            <person name="Okubara P.A."/>
            <person name="Farman M.L."/>
            <person name="Kohn L.M."/>
            <person name="Birren B."/>
            <person name="Ma L.-J."/>
            <person name="Dean R.A."/>
        </authorList>
    </citation>
    <scope>NUCLEOTIDE SEQUENCE</scope>
    <source>
        <strain evidence="3">R3-111a-1</strain>
    </source>
</reference>
<feature type="region of interest" description="Disordered" evidence="1">
    <location>
        <begin position="20"/>
        <end position="93"/>
    </location>
</feature>
<organism evidence="2">
    <name type="scientific">Gaeumannomyces tritici (strain R3-111a-1)</name>
    <name type="common">Wheat and barley take-all root rot fungus</name>
    <name type="synonym">Gaeumannomyces graminis var. tritici</name>
    <dbReference type="NCBI Taxonomy" id="644352"/>
    <lineage>
        <taxon>Eukaryota</taxon>
        <taxon>Fungi</taxon>
        <taxon>Dikarya</taxon>
        <taxon>Ascomycota</taxon>
        <taxon>Pezizomycotina</taxon>
        <taxon>Sordariomycetes</taxon>
        <taxon>Sordariomycetidae</taxon>
        <taxon>Magnaporthales</taxon>
        <taxon>Magnaporthaceae</taxon>
        <taxon>Gaeumannomyces</taxon>
    </lineage>
</organism>
<keyword evidence="4" id="KW-1185">Reference proteome</keyword>
<reference evidence="4" key="1">
    <citation type="submission" date="2010-07" db="EMBL/GenBank/DDBJ databases">
        <title>The genome sequence of Gaeumannomyces graminis var. tritici strain R3-111a-1.</title>
        <authorList>
            <consortium name="The Broad Institute Genome Sequencing Platform"/>
            <person name="Ma L.-J."/>
            <person name="Dead R."/>
            <person name="Young S."/>
            <person name="Zeng Q."/>
            <person name="Koehrsen M."/>
            <person name="Alvarado L."/>
            <person name="Berlin A."/>
            <person name="Chapman S.B."/>
            <person name="Chen Z."/>
            <person name="Freedman E."/>
            <person name="Gellesch M."/>
            <person name="Goldberg J."/>
            <person name="Griggs A."/>
            <person name="Gujja S."/>
            <person name="Heilman E.R."/>
            <person name="Heiman D."/>
            <person name="Hepburn T."/>
            <person name="Howarth C."/>
            <person name="Jen D."/>
            <person name="Larson L."/>
            <person name="Mehta T."/>
            <person name="Neiman D."/>
            <person name="Pearson M."/>
            <person name="Roberts A."/>
            <person name="Saif S."/>
            <person name="Shea T."/>
            <person name="Shenoy N."/>
            <person name="Sisk P."/>
            <person name="Stolte C."/>
            <person name="Sykes S."/>
            <person name="Walk T."/>
            <person name="White J."/>
            <person name="Yandava C."/>
            <person name="Haas B."/>
            <person name="Nusbaum C."/>
            <person name="Birren B."/>
        </authorList>
    </citation>
    <scope>NUCLEOTIDE SEQUENCE [LARGE SCALE GENOMIC DNA]</scope>
    <source>
        <strain evidence="4">R3-111a-1</strain>
    </source>
</reference>
<proteinExistence type="predicted"/>
<dbReference type="EnsemblFungi" id="EJT78184">
    <property type="protein sequence ID" value="EJT78184"/>
    <property type="gene ID" value="GGTG_03286"/>
</dbReference>
<name>J3NPS9_GAET3</name>
<dbReference type="VEuPathDB" id="FungiDB:GGTG_03286"/>
<evidence type="ECO:0000313" key="2">
    <source>
        <dbReference type="EMBL" id="EJT78184.1"/>
    </source>
</evidence>
<evidence type="ECO:0000313" key="4">
    <source>
        <dbReference type="Proteomes" id="UP000006039"/>
    </source>
</evidence>
<reference evidence="2" key="3">
    <citation type="submission" date="2010-09" db="EMBL/GenBank/DDBJ databases">
        <title>Annotation of Gaeumannomyces graminis var. tritici R3-111a-1.</title>
        <authorList>
            <consortium name="The Broad Institute Genome Sequencing Platform"/>
            <person name="Ma L.-J."/>
            <person name="Dead R."/>
            <person name="Young S.K."/>
            <person name="Zeng Q."/>
            <person name="Gargeya S."/>
            <person name="Fitzgerald M."/>
            <person name="Haas B."/>
            <person name="Abouelleil A."/>
            <person name="Alvarado L."/>
            <person name="Arachchi H.M."/>
            <person name="Berlin A."/>
            <person name="Brown A."/>
            <person name="Chapman S.B."/>
            <person name="Chen Z."/>
            <person name="Dunbar C."/>
            <person name="Freedman E."/>
            <person name="Gearin G."/>
            <person name="Gellesch M."/>
            <person name="Goldberg J."/>
            <person name="Griggs A."/>
            <person name="Gujja S."/>
            <person name="Heiman D."/>
            <person name="Howarth C."/>
            <person name="Larson L."/>
            <person name="Lui A."/>
            <person name="MacDonald P.J.P."/>
            <person name="Mehta T."/>
            <person name="Montmayeur A."/>
            <person name="Murphy C."/>
            <person name="Neiman D."/>
            <person name="Pearson M."/>
            <person name="Priest M."/>
            <person name="Roberts A."/>
            <person name="Saif S."/>
            <person name="Shea T."/>
            <person name="Shenoy N."/>
            <person name="Sisk P."/>
            <person name="Stolte C."/>
            <person name="Sykes S."/>
            <person name="Yandava C."/>
            <person name="Wortman J."/>
            <person name="Nusbaum C."/>
            <person name="Birren B."/>
        </authorList>
    </citation>
    <scope>NUCLEOTIDE SEQUENCE</scope>
    <source>
        <strain evidence="2">R3-111a-1</strain>
    </source>
</reference>
<evidence type="ECO:0000313" key="3">
    <source>
        <dbReference type="EnsemblFungi" id="EJT78184"/>
    </source>
</evidence>
<gene>
    <name evidence="3" type="primary">20343744</name>
    <name evidence="2" type="ORF">GGTG_03286</name>
</gene>
<sequence length="93" mass="10357">MHPRRFSKSLGVVGLEKSRLGCQEEGRKSRAQPEKYADRYGATAGKRRAEGMPPRLLLQRAKRLGEPPQAQLQPGVERAQPSASGSKKVFFRP</sequence>
<dbReference type="HOGENOM" id="CLU_2399799_0_0_1"/>
<dbReference type="RefSeq" id="XP_009219329.1">
    <property type="nucleotide sequence ID" value="XM_009221065.1"/>
</dbReference>
<reference evidence="2" key="2">
    <citation type="submission" date="2010-07" db="EMBL/GenBank/DDBJ databases">
        <authorList>
            <consortium name="The Broad Institute Genome Sequencing Platform"/>
            <consortium name="Broad Institute Genome Sequencing Center for Infectious Disease"/>
            <person name="Ma L.-J."/>
            <person name="Dead R."/>
            <person name="Young S."/>
            <person name="Zeng Q."/>
            <person name="Koehrsen M."/>
            <person name="Alvarado L."/>
            <person name="Berlin A."/>
            <person name="Chapman S.B."/>
            <person name="Chen Z."/>
            <person name="Freedman E."/>
            <person name="Gellesch M."/>
            <person name="Goldberg J."/>
            <person name="Griggs A."/>
            <person name="Gujja S."/>
            <person name="Heilman E.R."/>
            <person name="Heiman D."/>
            <person name="Hepburn T."/>
            <person name="Howarth C."/>
            <person name="Jen D."/>
            <person name="Larson L."/>
            <person name="Mehta T."/>
            <person name="Neiman D."/>
            <person name="Pearson M."/>
            <person name="Roberts A."/>
            <person name="Saif S."/>
            <person name="Shea T."/>
            <person name="Shenoy N."/>
            <person name="Sisk P."/>
            <person name="Stolte C."/>
            <person name="Sykes S."/>
            <person name="Walk T."/>
            <person name="White J."/>
            <person name="Yandava C."/>
            <person name="Haas B."/>
            <person name="Nusbaum C."/>
            <person name="Birren B."/>
        </authorList>
    </citation>
    <scope>NUCLEOTIDE SEQUENCE</scope>
    <source>
        <strain evidence="2">R3-111a-1</strain>
    </source>
</reference>
<reference evidence="3" key="5">
    <citation type="submission" date="2018-04" db="UniProtKB">
        <authorList>
            <consortium name="EnsemblFungi"/>
        </authorList>
    </citation>
    <scope>IDENTIFICATION</scope>
    <source>
        <strain evidence="3">R3-111a-1</strain>
    </source>
</reference>
<dbReference type="GeneID" id="20343744"/>
<evidence type="ECO:0000256" key="1">
    <source>
        <dbReference type="SAM" id="MobiDB-lite"/>
    </source>
</evidence>